<evidence type="ECO:0000256" key="5">
    <source>
        <dbReference type="ARBA" id="ARBA00023288"/>
    </source>
</evidence>
<dbReference type="InterPro" id="IPR011990">
    <property type="entry name" value="TPR-like_helical_dom_sf"/>
</dbReference>
<sequence length="259" mass="29328" precursor="true">MCDFNIMKNLTLKVATVLLVFGLAGCSSSSEDDLEVVPDKSAQALLTDAREALDVGLYQKAIQILSAVDSRFPFGPVSHQVQLDLLFAYYKSGDADQGIALADRFIRLNPDNQNLDYVYYMRGLINLSTEENLFQDLVGIDRSDRDPTAARDAFADFKTVVSRYPDSKYANDSRKRMMDIKSRLAKYELAVAKFYMKRDAWASAANRGKYIVRYYSPSPEVEEALEIMVKCYEEMELEDLRTNTLRVLAANYPNNSLVN</sequence>
<keyword evidence="3" id="KW-0564">Palmitate</keyword>
<comment type="subcellular location">
    <subcellularLocation>
        <location evidence="6">Cell outer membrane</location>
    </subcellularLocation>
</comment>
<dbReference type="STRING" id="349064.SAMN05660429_00342"/>
<dbReference type="PANTHER" id="PTHR37423">
    <property type="entry name" value="SOLUBLE LYTIC MUREIN TRANSGLYCOSYLASE-RELATED"/>
    <property type="match status" value="1"/>
</dbReference>
<evidence type="ECO:0000256" key="4">
    <source>
        <dbReference type="ARBA" id="ARBA00023237"/>
    </source>
</evidence>
<evidence type="ECO:0000256" key="2">
    <source>
        <dbReference type="ARBA" id="ARBA00023136"/>
    </source>
</evidence>
<proteinExistence type="inferred from homology"/>
<dbReference type="SUPFAM" id="SSF48452">
    <property type="entry name" value="TPR-like"/>
    <property type="match status" value="1"/>
</dbReference>
<evidence type="ECO:0000313" key="9">
    <source>
        <dbReference type="Proteomes" id="UP000199308"/>
    </source>
</evidence>
<evidence type="ECO:0000256" key="1">
    <source>
        <dbReference type="ARBA" id="ARBA00022729"/>
    </source>
</evidence>
<dbReference type="InterPro" id="IPR039565">
    <property type="entry name" value="BamD-like"/>
</dbReference>
<keyword evidence="4 6" id="KW-0998">Cell outer membrane</keyword>
<accession>A0A1H9YTH5</accession>
<dbReference type="NCBIfam" id="TIGR03302">
    <property type="entry name" value="OM_YfiO"/>
    <property type="match status" value="1"/>
</dbReference>
<protein>
    <recommendedName>
        <fullName evidence="6">Outer membrane protein assembly factor BamD</fullName>
    </recommendedName>
</protein>
<name>A0A1H9YTH5_THASX</name>
<keyword evidence="2 6" id="KW-0472">Membrane</keyword>
<comment type="similarity">
    <text evidence="6">Belongs to the BamD family.</text>
</comment>
<evidence type="ECO:0000313" key="8">
    <source>
        <dbReference type="EMBL" id="SES72390.1"/>
    </source>
</evidence>
<reference evidence="8 9" key="1">
    <citation type="submission" date="2016-10" db="EMBL/GenBank/DDBJ databases">
        <authorList>
            <person name="de Groot N.N."/>
        </authorList>
    </citation>
    <scope>NUCLEOTIDE SEQUENCE [LARGE SCALE GENOMIC DNA]</scope>
    <source>
        <strain evidence="8 9">DSM 19706</strain>
    </source>
</reference>
<evidence type="ECO:0000256" key="6">
    <source>
        <dbReference type="HAMAP-Rule" id="MF_00922"/>
    </source>
</evidence>
<dbReference type="AlphaFoldDB" id="A0A1H9YTH5"/>
<dbReference type="EMBL" id="FOHK01000001">
    <property type="protein sequence ID" value="SES72390.1"/>
    <property type="molecule type" value="Genomic_DNA"/>
</dbReference>
<dbReference type="PANTHER" id="PTHR37423:SF1">
    <property type="entry name" value="OUTER MEMBRANE PROTEIN ASSEMBLY FACTOR BAMD"/>
    <property type="match status" value="1"/>
</dbReference>
<evidence type="ECO:0000256" key="3">
    <source>
        <dbReference type="ARBA" id="ARBA00023139"/>
    </source>
</evidence>
<gene>
    <name evidence="6" type="primary">bamD</name>
    <name evidence="8" type="ORF">SAMN05660429_00342</name>
</gene>
<keyword evidence="9" id="KW-1185">Reference proteome</keyword>
<feature type="signal peptide" evidence="6">
    <location>
        <begin position="1"/>
        <end position="29"/>
    </location>
</feature>
<dbReference type="CDD" id="cd15830">
    <property type="entry name" value="BamD"/>
    <property type="match status" value="1"/>
</dbReference>
<organism evidence="8 9">
    <name type="scientific">Thalassotalea agarivorans</name>
    <name type="common">Thalassomonas agarivorans</name>
    <dbReference type="NCBI Taxonomy" id="349064"/>
    <lineage>
        <taxon>Bacteria</taxon>
        <taxon>Pseudomonadati</taxon>
        <taxon>Pseudomonadota</taxon>
        <taxon>Gammaproteobacteria</taxon>
        <taxon>Alteromonadales</taxon>
        <taxon>Colwelliaceae</taxon>
        <taxon>Thalassotalea</taxon>
    </lineage>
</organism>
<feature type="domain" description="Outer membrane lipoprotein BamD-like" evidence="7">
    <location>
        <begin position="39"/>
        <end position="243"/>
    </location>
</feature>
<keyword evidence="5" id="KW-0449">Lipoprotein</keyword>
<comment type="function">
    <text evidence="6">Part of the outer membrane protein assembly complex, which is involved in assembly and insertion of beta-barrel proteins into the outer membrane.</text>
</comment>
<dbReference type="GO" id="GO:0051205">
    <property type="term" value="P:protein insertion into membrane"/>
    <property type="evidence" value="ECO:0007669"/>
    <property type="project" value="UniProtKB-UniRule"/>
</dbReference>
<dbReference type="GO" id="GO:0043165">
    <property type="term" value="P:Gram-negative-bacterium-type cell outer membrane assembly"/>
    <property type="evidence" value="ECO:0007669"/>
    <property type="project" value="UniProtKB-UniRule"/>
</dbReference>
<comment type="subunit">
    <text evidence="6">Part of the Bam complex.</text>
</comment>
<dbReference type="GO" id="GO:1990063">
    <property type="term" value="C:Bam protein complex"/>
    <property type="evidence" value="ECO:0007669"/>
    <property type="project" value="TreeGrafter"/>
</dbReference>
<dbReference type="Pfam" id="PF13525">
    <property type="entry name" value="YfiO"/>
    <property type="match status" value="1"/>
</dbReference>
<evidence type="ECO:0000259" key="7">
    <source>
        <dbReference type="Pfam" id="PF13525"/>
    </source>
</evidence>
<dbReference type="Gene3D" id="1.25.40.10">
    <property type="entry name" value="Tetratricopeptide repeat domain"/>
    <property type="match status" value="1"/>
</dbReference>
<dbReference type="InterPro" id="IPR017689">
    <property type="entry name" value="BamD"/>
</dbReference>
<dbReference type="HAMAP" id="MF_00922">
    <property type="entry name" value="OM_assembly_BamD"/>
    <property type="match status" value="1"/>
</dbReference>
<keyword evidence="1 6" id="KW-0732">Signal</keyword>
<dbReference type="Proteomes" id="UP000199308">
    <property type="component" value="Unassembled WGS sequence"/>
</dbReference>
<feature type="chain" id="PRO_5011801707" description="Outer membrane protein assembly factor BamD" evidence="6">
    <location>
        <begin position="30"/>
        <end position="259"/>
    </location>
</feature>